<name>A0A0C2NAQ4_THEKT</name>
<sequence>MRHVKRIPCKRQDFSKHRRTYFGISIFLHFGYKFSNLDEERRVGRKVYYPADFLLYHGLDPIGDVKLNVVNCENTFEYSTGKEPFNSLHDLAASHRTEIYLFNLIESASIEITPSVWDIYIQNILKYNRKDICTLRLSADFSGYEDVNLTNVDGLGTPYHHLTFQQTQFDD</sequence>
<evidence type="ECO:0000313" key="2">
    <source>
        <dbReference type="Proteomes" id="UP000031668"/>
    </source>
</evidence>
<dbReference type="Proteomes" id="UP000031668">
    <property type="component" value="Unassembled WGS sequence"/>
</dbReference>
<gene>
    <name evidence="1" type="ORF">RF11_13149</name>
</gene>
<organism evidence="1 2">
    <name type="scientific">Thelohanellus kitauei</name>
    <name type="common">Myxosporean</name>
    <dbReference type="NCBI Taxonomy" id="669202"/>
    <lineage>
        <taxon>Eukaryota</taxon>
        <taxon>Metazoa</taxon>
        <taxon>Cnidaria</taxon>
        <taxon>Myxozoa</taxon>
        <taxon>Myxosporea</taxon>
        <taxon>Bivalvulida</taxon>
        <taxon>Platysporina</taxon>
        <taxon>Myxobolidae</taxon>
        <taxon>Thelohanellus</taxon>
    </lineage>
</organism>
<dbReference type="EMBL" id="JWZT01001886">
    <property type="protein sequence ID" value="KII70997.1"/>
    <property type="molecule type" value="Genomic_DNA"/>
</dbReference>
<keyword evidence="2" id="KW-1185">Reference proteome</keyword>
<reference evidence="1 2" key="1">
    <citation type="journal article" date="2014" name="Genome Biol. Evol.">
        <title>The genome of the myxosporean Thelohanellus kitauei shows adaptations to nutrient acquisition within its fish host.</title>
        <authorList>
            <person name="Yang Y."/>
            <person name="Xiong J."/>
            <person name="Zhou Z."/>
            <person name="Huo F."/>
            <person name="Miao W."/>
            <person name="Ran C."/>
            <person name="Liu Y."/>
            <person name="Zhang J."/>
            <person name="Feng J."/>
            <person name="Wang M."/>
            <person name="Wang M."/>
            <person name="Wang L."/>
            <person name="Yao B."/>
        </authorList>
    </citation>
    <scope>NUCLEOTIDE SEQUENCE [LARGE SCALE GENOMIC DNA]</scope>
    <source>
        <strain evidence="1">Wuqing</strain>
    </source>
</reference>
<evidence type="ECO:0000313" key="1">
    <source>
        <dbReference type="EMBL" id="KII70997.1"/>
    </source>
</evidence>
<protein>
    <submittedName>
        <fullName evidence="1">Uncharacterized protein</fullName>
    </submittedName>
</protein>
<accession>A0A0C2NAQ4</accession>
<dbReference type="AlphaFoldDB" id="A0A0C2NAQ4"/>
<proteinExistence type="predicted"/>
<comment type="caution">
    <text evidence="1">The sequence shown here is derived from an EMBL/GenBank/DDBJ whole genome shotgun (WGS) entry which is preliminary data.</text>
</comment>